<evidence type="ECO:0000313" key="5">
    <source>
        <dbReference type="EMBL" id="GAB0176389.1"/>
    </source>
</evidence>
<keyword evidence="1 4" id="KW-0547">Nucleotide-binding</keyword>
<keyword evidence="2 4" id="KW-0067">ATP-binding</keyword>
<comment type="caution">
    <text evidence="5">The sequence shown here is derived from an EMBL/GenBank/DDBJ whole genome shotgun (WGS) entry which is preliminary data.</text>
</comment>
<name>A0ABC9VSF4_GRUJA</name>
<dbReference type="SUPFAM" id="SSF48592">
    <property type="entry name" value="GroEL equatorial domain-like"/>
    <property type="match status" value="1"/>
</dbReference>
<organism evidence="5 6">
    <name type="scientific">Grus japonensis</name>
    <name type="common">Japanese crane</name>
    <name type="synonym">Red-crowned crane</name>
    <dbReference type="NCBI Taxonomy" id="30415"/>
    <lineage>
        <taxon>Eukaryota</taxon>
        <taxon>Metazoa</taxon>
        <taxon>Chordata</taxon>
        <taxon>Craniata</taxon>
        <taxon>Vertebrata</taxon>
        <taxon>Euteleostomi</taxon>
        <taxon>Archelosauria</taxon>
        <taxon>Archosauria</taxon>
        <taxon>Dinosauria</taxon>
        <taxon>Saurischia</taxon>
        <taxon>Theropoda</taxon>
        <taxon>Coelurosauria</taxon>
        <taxon>Aves</taxon>
        <taxon>Neognathae</taxon>
        <taxon>Neoaves</taxon>
        <taxon>Gruiformes</taxon>
        <taxon>Gruidae</taxon>
        <taxon>Grus</taxon>
    </lineage>
</organism>
<comment type="similarity">
    <text evidence="4">Belongs to the TCP-1 chaperonin family.</text>
</comment>
<dbReference type="InterPro" id="IPR042619">
    <property type="entry name" value="BBS10"/>
</dbReference>
<keyword evidence="6" id="KW-1185">Reference proteome</keyword>
<gene>
    <name evidence="5" type="ORF">GRJ2_000104100</name>
</gene>
<evidence type="ECO:0000313" key="6">
    <source>
        <dbReference type="Proteomes" id="UP001623348"/>
    </source>
</evidence>
<dbReference type="InterPro" id="IPR027413">
    <property type="entry name" value="GROEL-like_equatorial_sf"/>
</dbReference>
<dbReference type="PANTHER" id="PTHR14667:SF2">
    <property type="entry name" value="BARDET-BIEDL SYNDROME 10 PROTEIN"/>
    <property type="match status" value="1"/>
</dbReference>
<reference evidence="5 6" key="1">
    <citation type="submission" date="2024-06" db="EMBL/GenBank/DDBJ databases">
        <title>The draft genome of Grus japonensis, version 3.</title>
        <authorList>
            <person name="Nabeshima K."/>
            <person name="Suzuki S."/>
            <person name="Onuma M."/>
        </authorList>
    </citation>
    <scope>NUCLEOTIDE SEQUENCE [LARGE SCALE GENOMIC DNA]</scope>
    <source>
        <strain evidence="5 6">451A</strain>
    </source>
</reference>
<dbReference type="PRINTS" id="PR00304">
    <property type="entry name" value="TCOMPLEXTCP1"/>
</dbReference>
<dbReference type="PANTHER" id="PTHR14667">
    <property type="entry name" value="BARDET-BIEDL SYNDROME 10 PROTEIN"/>
    <property type="match status" value="1"/>
</dbReference>
<evidence type="ECO:0000256" key="3">
    <source>
        <dbReference type="ARBA" id="ARBA00023186"/>
    </source>
</evidence>
<dbReference type="InterPro" id="IPR017998">
    <property type="entry name" value="Chaperone_TCP-1"/>
</dbReference>
<dbReference type="InterPro" id="IPR002423">
    <property type="entry name" value="Cpn60/GroEL/TCP-1"/>
</dbReference>
<sequence>MAARSELGRLAQEAAALAGAVRGALGPRGGRALLVRPTGEALLTRDGRRLLEALSLEPPTARMMAACACSHSAATGDGAKTFVVLLAGVLSGLRAAAGGGGLRWALRAFEAQVLERAVAQGLRGHLLSALPGRQAEADGGALEAVLEAYLGGRLGPGERRRLARLCCEYCRRCAPAAASRPQVLRLLGRRFAELHAAVAGLPVASSRVLPGLVLRRDFAAYCPAGGDLRAVLVTEPLRPALSAPGVEFVVDSEGGYQASLRWISRRTEALMKHLQSNNVKLLLSSVKQEEVVIYHAKLYGVSVVECLSSEEIALICEITGLSPYTPFGGNTDREITEAAVATFCQPLLLGSKRCVHVGFTSVCAFQPHCLILCGPVDGVNEQHAAALQGAFTMLQQLFKTVDQRERCKAEGESQNEAADVCSWHSSATEQQLVIENIVCNSNQVSERQLKMHRDETETQIVDPDLQRSENSTGVQTNLQVLSNPLSHIKELNVSTEGNDSSRDVQKPHAKCEHVGDMHENYKSDSLVDNQKNYSTAASAAQSANIVTACERLDVGKDLEKTSCNIVPFKHKKSCAQRPIVLLSSEKKRKKKADQLRFVENQVVNGTNFLEKSIY</sequence>
<dbReference type="Gene3D" id="1.10.560.10">
    <property type="entry name" value="GroEL-like equatorial domain"/>
    <property type="match status" value="1"/>
</dbReference>
<evidence type="ECO:0000256" key="2">
    <source>
        <dbReference type="ARBA" id="ARBA00022840"/>
    </source>
</evidence>
<dbReference type="EMBL" id="BAAFJT010000001">
    <property type="protein sequence ID" value="GAB0176389.1"/>
    <property type="molecule type" value="Genomic_DNA"/>
</dbReference>
<evidence type="ECO:0000256" key="4">
    <source>
        <dbReference type="RuleBase" id="RU004187"/>
    </source>
</evidence>
<keyword evidence="3 4" id="KW-0143">Chaperone</keyword>
<accession>A0ABC9VSF4</accession>
<proteinExistence type="inferred from homology"/>
<protein>
    <submittedName>
        <fullName evidence="5">Bardet-Biedl syndrome 10 protein</fullName>
    </submittedName>
</protein>
<dbReference type="Proteomes" id="UP001623348">
    <property type="component" value="Unassembled WGS sequence"/>
</dbReference>
<dbReference type="Pfam" id="PF00118">
    <property type="entry name" value="Cpn60_TCP1"/>
    <property type="match status" value="1"/>
</dbReference>
<dbReference type="GO" id="GO:0005524">
    <property type="term" value="F:ATP binding"/>
    <property type="evidence" value="ECO:0007669"/>
    <property type="project" value="UniProtKB-KW"/>
</dbReference>
<dbReference type="AlphaFoldDB" id="A0ABC9VSF4"/>
<evidence type="ECO:0000256" key="1">
    <source>
        <dbReference type="ARBA" id="ARBA00022741"/>
    </source>
</evidence>